<evidence type="ECO:0000259" key="4">
    <source>
        <dbReference type="Pfam" id="PF24384"/>
    </source>
</evidence>
<dbReference type="PANTHER" id="PTHR14795:SF0">
    <property type="entry name" value="TRANSMEMBRANE PROTEIN 62"/>
    <property type="match status" value="1"/>
</dbReference>
<reference evidence="6 7" key="1">
    <citation type="journal article" date="2017" name="Nat. Ecol. Evol.">
        <title>Scallop genome provides insights into evolution of bilaterian karyotype and development.</title>
        <authorList>
            <person name="Wang S."/>
            <person name="Zhang J."/>
            <person name="Jiao W."/>
            <person name="Li J."/>
            <person name="Xun X."/>
            <person name="Sun Y."/>
            <person name="Guo X."/>
            <person name="Huan P."/>
            <person name="Dong B."/>
            <person name="Zhang L."/>
            <person name="Hu X."/>
            <person name="Sun X."/>
            <person name="Wang J."/>
            <person name="Zhao C."/>
            <person name="Wang Y."/>
            <person name="Wang D."/>
            <person name="Huang X."/>
            <person name="Wang R."/>
            <person name="Lv J."/>
            <person name="Li Y."/>
            <person name="Zhang Z."/>
            <person name="Liu B."/>
            <person name="Lu W."/>
            <person name="Hui Y."/>
            <person name="Liang J."/>
            <person name="Zhou Z."/>
            <person name="Hou R."/>
            <person name="Li X."/>
            <person name="Liu Y."/>
            <person name="Li H."/>
            <person name="Ning X."/>
            <person name="Lin Y."/>
            <person name="Zhao L."/>
            <person name="Xing Q."/>
            <person name="Dou J."/>
            <person name="Li Y."/>
            <person name="Mao J."/>
            <person name="Guo H."/>
            <person name="Dou H."/>
            <person name="Li T."/>
            <person name="Mu C."/>
            <person name="Jiang W."/>
            <person name="Fu Q."/>
            <person name="Fu X."/>
            <person name="Miao Y."/>
            <person name="Liu J."/>
            <person name="Yu Q."/>
            <person name="Li R."/>
            <person name="Liao H."/>
            <person name="Li X."/>
            <person name="Kong Y."/>
            <person name="Jiang Z."/>
            <person name="Chourrout D."/>
            <person name="Li R."/>
            <person name="Bao Z."/>
        </authorList>
    </citation>
    <scope>NUCLEOTIDE SEQUENCE [LARGE SCALE GENOMIC DNA]</scope>
    <source>
        <strain evidence="6 7">PY_sf001</strain>
    </source>
</reference>
<keyword evidence="1 6" id="KW-0812">Transmembrane</keyword>
<dbReference type="Pfam" id="PF24384">
    <property type="entry name" value="Ig_TMM62"/>
    <property type="match status" value="1"/>
</dbReference>
<proteinExistence type="predicted"/>
<keyword evidence="1" id="KW-0472">Membrane</keyword>
<dbReference type="InterPro" id="IPR029052">
    <property type="entry name" value="Metallo-depent_PP-like"/>
</dbReference>
<accession>A0A210PXK5</accession>
<comment type="caution">
    <text evidence="6">The sequence shown here is derived from an EMBL/GenBank/DDBJ whole genome shotgun (WGS) entry which is preliminary data.</text>
</comment>
<dbReference type="InterPro" id="IPR056230">
    <property type="entry name" value="TMEM62_C"/>
</dbReference>
<dbReference type="Proteomes" id="UP000242188">
    <property type="component" value="Unassembled WGS sequence"/>
</dbReference>
<dbReference type="SUPFAM" id="SSF56300">
    <property type="entry name" value="Metallo-dependent phosphatases"/>
    <property type="match status" value="1"/>
</dbReference>
<sequence length="638" mass="72838">MKSITTVLVVLMVFGLLLSFSPNIFDIGEEKTKEITQKKHDKEAMGASPDKLFWFVQVSDIHISKFYDSRRAADLLQFCQEQLTVIKPDFVIASGDLTDAKLPDARGSRQYIEEWTAYQETAQKCHKIVGKWLDIRGNHDDFDVPSEDHEKNYFRNYSIQGSNHPNSYLYQHNKPWGRYSFIAMDACPDPGPRRPFNFFGYINNRKTKRLIEHVKQTNGSNMTVWFGHYPTSLIIMENGTRIRSLMRNAAAFLCGHLHTLAGLIPKMHARHNTGMLELELGDWKDNRLYRVLAIDHDMISFTDERLGHWPVILVTNPKHAMYMSDEEALDKPANSTHIRILVFSPDEITKADVYIDNMYVGPAHHVQGPLFVSPWQPHKYNNGVHNLGIVVQDAAKRSRYVTQPFTIDTKGLALPVIPAFLLIANIHNLAKLLFWFLVCTYIGVLMLLRGCDNIRTIFIRGRYIPPICRPVVSFINSWLQRLWLVSRISSLFYPLVSFALYIGIGPWFVAEILEGHFGVVFIWGLYVKGSFIPGSLAYLYGIFQIVAFNVPMLLFLGYMIQFLQEESQGRRSSKDRLCCIYVPLSAVLVLSCYIAMVEFPIAYGSSAMIMGPVRTGAILLLIILVFQAKKHALSNQNS</sequence>
<feature type="chain" id="PRO_5012035588" evidence="2">
    <location>
        <begin position="20"/>
        <end position="638"/>
    </location>
</feature>
<feature type="transmembrane region" description="Helical" evidence="1">
    <location>
        <begin position="602"/>
        <end position="626"/>
    </location>
</feature>
<evidence type="ECO:0000256" key="1">
    <source>
        <dbReference type="SAM" id="Phobius"/>
    </source>
</evidence>
<dbReference type="GO" id="GO:0016787">
    <property type="term" value="F:hydrolase activity"/>
    <property type="evidence" value="ECO:0007669"/>
    <property type="project" value="InterPro"/>
</dbReference>
<feature type="domain" description="TMEM62 C-terminal" evidence="5">
    <location>
        <begin position="471"/>
        <end position="559"/>
    </location>
</feature>
<gene>
    <name evidence="6" type="ORF">KP79_PYT09838</name>
</gene>
<evidence type="ECO:0000313" key="7">
    <source>
        <dbReference type="Proteomes" id="UP000242188"/>
    </source>
</evidence>
<name>A0A210PXK5_MIZYE</name>
<dbReference type="EMBL" id="NEDP02005416">
    <property type="protein sequence ID" value="OWF41194.1"/>
    <property type="molecule type" value="Genomic_DNA"/>
</dbReference>
<dbReference type="InterPro" id="IPR056229">
    <property type="entry name" value="Ig_TMM62"/>
</dbReference>
<feature type="transmembrane region" description="Helical" evidence="1">
    <location>
        <begin position="432"/>
        <end position="451"/>
    </location>
</feature>
<dbReference type="OrthoDB" id="27234at2759"/>
<dbReference type="PANTHER" id="PTHR14795">
    <property type="entry name" value="HELICASE RELATED"/>
    <property type="match status" value="1"/>
</dbReference>
<feature type="signal peptide" evidence="2">
    <location>
        <begin position="1"/>
        <end position="19"/>
    </location>
</feature>
<evidence type="ECO:0000256" key="2">
    <source>
        <dbReference type="SAM" id="SignalP"/>
    </source>
</evidence>
<keyword evidence="7" id="KW-1185">Reference proteome</keyword>
<feature type="domain" description="TMEM62 Ig-like" evidence="4">
    <location>
        <begin position="308"/>
        <end position="409"/>
    </location>
</feature>
<evidence type="ECO:0000259" key="3">
    <source>
        <dbReference type="Pfam" id="PF00149"/>
    </source>
</evidence>
<evidence type="ECO:0000259" key="5">
    <source>
        <dbReference type="Pfam" id="PF24394"/>
    </source>
</evidence>
<dbReference type="CDD" id="cd07401">
    <property type="entry name" value="MPP_TMEM62_N"/>
    <property type="match status" value="1"/>
</dbReference>
<keyword evidence="1" id="KW-1133">Transmembrane helix</keyword>
<feature type="transmembrane region" description="Helical" evidence="1">
    <location>
        <begin position="577"/>
        <end position="596"/>
    </location>
</feature>
<dbReference type="AlphaFoldDB" id="A0A210PXK5"/>
<dbReference type="Gene3D" id="3.60.21.10">
    <property type="match status" value="1"/>
</dbReference>
<dbReference type="InterPro" id="IPR004843">
    <property type="entry name" value="Calcineurin-like_PHP"/>
</dbReference>
<dbReference type="InterPro" id="IPR041871">
    <property type="entry name" value="MPP_TMEM62"/>
</dbReference>
<organism evidence="6 7">
    <name type="scientific">Mizuhopecten yessoensis</name>
    <name type="common">Japanese scallop</name>
    <name type="synonym">Patinopecten yessoensis</name>
    <dbReference type="NCBI Taxonomy" id="6573"/>
    <lineage>
        <taxon>Eukaryota</taxon>
        <taxon>Metazoa</taxon>
        <taxon>Spiralia</taxon>
        <taxon>Lophotrochozoa</taxon>
        <taxon>Mollusca</taxon>
        <taxon>Bivalvia</taxon>
        <taxon>Autobranchia</taxon>
        <taxon>Pteriomorphia</taxon>
        <taxon>Pectinida</taxon>
        <taxon>Pectinoidea</taxon>
        <taxon>Pectinidae</taxon>
        <taxon>Mizuhopecten</taxon>
    </lineage>
</organism>
<protein>
    <submittedName>
        <fullName evidence="6">Transmembrane protein 62</fullName>
    </submittedName>
</protein>
<dbReference type="Pfam" id="PF00149">
    <property type="entry name" value="Metallophos"/>
    <property type="match status" value="1"/>
</dbReference>
<feature type="transmembrane region" description="Helical" evidence="1">
    <location>
        <begin position="530"/>
        <end position="556"/>
    </location>
</feature>
<keyword evidence="2" id="KW-0732">Signal</keyword>
<feature type="domain" description="Calcineurin-like phosphoesterase" evidence="3">
    <location>
        <begin position="54"/>
        <end position="258"/>
    </location>
</feature>
<evidence type="ECO:0000313" key="6">
    <source>
        <dbReference type="EMBL" id="OWF41194.1"/>
    </source>
</evidence>
<dbReference type="STRING" id="6573.A0A210PXK5"/>
<dbReference type="Pfam" id="PF24394">
    <property type="entry name" value="TMEM62_C"/>
    <property type="match status" value="1"/>
</dbReference>
<feature type="transmembrane region" description="Helical" evidence="1">
    <location>
        <begin position="491"/>
        <end position="510"/>
    </location>
</feature>